<protein>
    <recommendedName>
        <fullName evidence="5">Cyclin-dependent protein kinase inhibitor SMR4</fullName>
    </recommendedName>
</protein>
<dbReference type="InterPro" id="IPR040389">
    <property type="entry name" value="SMR"/>
</dbReference>
<evidence type="ECO:0000256" key="1">
    <source>
        <dbReference type="ARBA" id="ARBA00023013"/>
    </source>
</evidence>
<sequence length="75" mass="8471">MEMIEYGNEAAMAEQEGCSTPKRRECQIGVADCPPAPKKKPFSYKKKLEAPKNGYFQPPDLEFLFTMAPRRQACA</sequence>
<dbReference type="PANTHER" id="PTHR33142">
    <property type="entry name" value="CYCLIN-DEPENDENT PROTEIN KINASE INHIBITOR SMR13"/>
    <property type="match status" value="1"/>
</dbReference>
<evidence type="ECO:0008006" key="5">
    <source>
        <dbReference type="Google" id="ProtNLM"/>
    </source>
</evidence>
<reference evidence="3 4" key="1">
    <citation type="journal article" date="2023" name="Hortic Res">
        <title>The complete reference genome for grapevine (Vitis vinifera L.) genetics and breeding.</title>
        <authorList>
            <person name="Shi X."/>
            <person name="Cao S."/>
            <person name="Wang X."/>
            <person name="Huang S."/>
            <person name="Wang Y."/>
            <person name="Liu Z."/>
            <person name="Liu W."/>
            <person name="Leng X."/>
            <person name="Peng Y."/>
            <person name="Wang N."/>
            <person name="Wang Y."/>
            <person name="Ma Z."/>
            <person name="Xu X."/>
            <person name="Zhang F."/>
            <person name="Xue H."/>
            <person name="Zhong H."/>
            <person name="Wang Y."/>
            <person name="Zhang K."/>
            <person name="Velt A."/>
            <person name="Avia K."/>
            <person name="Holtgrawe D."/>
            <person name="Grimplet J."/>
            <person name="Matus J.T."/>
            <person name="Ware D."/>
            <person name="Wu X."/>
            <person name="Wang H."/>
            <person name="Liu C."/>
            <person name="Fang Y."/>
            <person name="Rustenholz C."/>
            <person name="Cheng Z."/>
            <person name="Xiao H."/>
            <person name="Zhou Y."/>
        </authorList>
    </citation>
    <scope>NUCLEOTIDE SEQUENCE [LARGE SCALE GENOMIC DNA]</scope>
    <source>
        <strain evidence="4">cv. Pinot noir / PN40024</strain>
        <tissue evidence="3">Leaf</tissue>
    </source>
</reference>
<keyword evidence="4" id="KW-1185">Reference proteome</keyword>
<gene>
    <name evidence="3" type="ORF">VitviT2T_008192</name>
</gene>
<dbReference type="Proteomes" id="UP001227230">
    <property type="component" value="Chromosome 6"/>
</dbReference>
<evidence type="ECO:0000256" key="2">
    <source>
        <dbReference type="ARBA" id="ARBA00023306"/>
    </source>
</evidence>
<accession>A0ABY9C149</accession>
<keyword evidence="2" id="KW-0131">Cell cycle</keyword>
<evidence type="ECO:0000313" key="3">
    <source>
        <dbReference type="EMBL" id="WJZ88932.1"/>
    </source>
</evidence>
<keyword evidence="1" id="KW-0649">Protein kinase inhibitor</keyword>
<proteinExistence type="predicted"/>
<dbReference type="EMBL" id="CP126653">
    <property type="protein sequence ID" value="WJZ88932.1"/>
    <property type="molecule type" value="Genomic_DNA"/>
</dbReference>
<name>A0ABY9C149_VITVI</name>
<evidence type="ECO:0000313" key="4">
    <source>
        <dbReference type="Proteomes" id="UP001227230"/>
    </source>
</evidence>
<organism evidence="3 4">
    <name type="scientific">Vitis vinifera</name>
    <name type="common">Grape</name>
    <dbReference type="NCBI Taxonomy" id="29760"/>
    <lineage>
        <taxon>Eukaryota</taxon>
        <taxon>Viridiplantae</taxon>
        <taxon>Streptophyta</taxon>
        <taxon>Embryophyta</taxon>
        <taxon>Tracheophyta</taxon>
        <taxon>Spermatophyta</taxon>
        <taxon>Magnoliopsida</taxon>
        <taxon>eudicotyledons</taxon>
        <taxon>Gunneridae</taxon>
        <taxon>Pentapetalae</taxon>
        <taxon>rosids</taxon>
        <taxon>Vitales</taxon>
        <taxon>Vitaceae</taxon>
        <taxon>Viteae</taxon>
        <taxon>Vitis</taxon>
    </lineage>
</organism>
<dbReference type="PANTHER" id="PTHR33142:SF15">
    <property type="entry name" value="CYCLIN-DEPENDENT PROTEIN KINASE INHIBITOR SMR4"/>
    <property type="match status" value="1"/>
</dbReference>